<protein>
    <submittedName>
        <fullName evidence="1">Uncharacterized protein</fullName>
    </submittedName>
</protein>
<proteinExistence type="predicted"/>
<dbReference type="Gramene" id="MELO3C035747.2.1">
    <property type="protein sequence ID" value="MELO3C035747.2.1"/>
    <property type="gene ID" value="MELO3C035747.2"/>
</dbReference>
<dbReference type="AlphaFoldDB" id="A0A9I9EMF4"/>
<sequence length="71" mass="7789">MSICNASKQLPKDNSSFSIKAISKEVPCESYSFSSIKAVRSGLLDILSLKNDESLFLALLDINKKENHIAS</sequence>
<reference evidence="1" key="1">
    <citation type="submission" date="2023-03" db="UniProtKB">
        <authorList>
            <consortium name="EnsemblPlants"/>
        </authorList>
    </citation>
    <scope>IDENTIFICATION</scope>
</reference>
<evidence type="ECO:0000313" key="1">
    <source>
        <dbReference type="EnsemblPlants" id="MELO3C035747.2.1"/>
    </source>
</evidence>
<dbReference type="EnsemblPlants" id="MELO3C035747.2.1">
    <property type="protein sequence ID" value="MELO3C035747.2.1"/>
    <property type="gene ID" value="MELO3C035747.2"/>
</dbReference>
<accession>A0A9I9EMF4</accession>
<organism evidence="1">
    <name type="scientific">Cucumis melo</name>
    <name type="common">Muskmelon</name>
    <dbReference type="NCBI Taxonomy" id="3656"/>
    <lineage>
        <taxon>Eukaryota</taxon>
        <taxon>Viridiplantae</taxon>
        <taxon>Streptophyta</taxon>
        <taxon>Embryophyta</taxon>
        <taxon>Tracheophyta</taxon>
        <taxon>Spermatophyta</taxon>
        <taxon>Magnoliopsida</taxon>
        <taxon>eudicotyledons</taxon>
        <taxon>Gunneridae</taxon>
        <taxon>Pentapetalae</taxon>
        <taxon>rosids</taxon>
        <taxon>fabids</taxon>
        <taxon>Cucurbitales</taxon>
        <taxon>Cucurbitaceae</taxon>
        <taxon>Benincaseae</taxon>
        <taxon>Cucumis</taxon>
    </lineage>
</organism>
<name>A0A9I9EMF4_CUCME</name>